<organism evidence="1 2">
    <name type="scientific">Rubritalea squalenifaciens DSM 18772</name>
    <dbReference type="NCBI Taxonomy" id="1123071"/>
    <lineage>
        <taxon>Bacteria</taxon>
        <taxon>Pseudomonadati</taxon>
        <taxon>Verrucomicrobiota</taxon>
        <taxon>Verrucomicrobiia</taxon>
        <taxon>Verrucomicrobiales</taxon>
        <taxon>Rubritaleaceae</taxon>
        <taxon>Rubritalea</taxon>
    </lineage>
</organism>
<dbReference type="EMBL" id="FQYR01000002">
    <property type="protein sequence ID" value="SHI53910.1"/>
    <property type="molecule type" value="Genomic_DNA"/>
</dbReference>
<proteinExistence type="predicted"/>
<name>A0A1M6BYU1_9BACT</name>
<evidence type="ECO:0000313" key="1">
    <source>
        <dbReference type="EMBL" id="SHI53910.1"/>
    </source>
</evidence>
<keyword evidence="2" id="KW-1185">Reference proteome</keyword>
<dbReference type="AlphaFoldDB" id="A0A1M6BYU1"/>
<gene>
    <name evidence="1" type="ORF">SAMN02745181_0344</name>
</gene>
<protein>
    <submittedName>
        <fullName evidence="1">Uncharacterized protein</fullName>
    </submittedName>
</protein>
<sequence>MKLKRAHLKRYGQLLSIFLSRENHELVEGSYERRLLGESVCIEIRILSDESPGPKVVAYLSNESVMNSIVPVVVELRR</sequence>
<evidence type="ECO:0000313" key="2">
    <source>
        <dbReference type="Proteomes" id="UP000184510"/>
    </source>
</evidence>
<reference evidence="1 2" key="1">
    <citation type="submission" date="2016-11" db="EMBL/GenBank/DDBJ databases">
        <authorList>
            <person name="Jaros S."/>
            <person name="Januszkiewicz K."/>
            <person name="Wedrychowicz H."/>
        </authorList>
    </citation>
    <scope>NUCLEOTIDE SEQUENCE [LARGE SCALE GENOMIC DNA]</scope>
    <source>
        <strain evidence="1 2">DSM 18772</strain>
    </source>
</reference>
<dbReference type="InParanoid" id="A0A1M6BYU1"/>
<dbReference type="RefSeq" id="WP_143157774.1">
    <property type="nucleotide sequence ID" value="NZ_FQYR01000002.1"/>
</dbReference>
<accession>A0A1M6BYU1</accession>
<dbReference type="Proteomes" id="UP000184510">
    <property type="component" value="Unassembled WGS sequence"/>
</dbReference>